<evidence type="ECO:0000313" key="1">
    <source>
        <dbReference type="EMBL" id="GFT92481.1"/>
    </source>
</evidence>
<proteinExistence type="predicted"/>
<keyword evidence="2" id="KW-1185">Reference proteome</keyword>
<name>A0A8X6PZQ3_NEPPI</name>
<comment type="caution">
    <text evidence="1">The sequence shown here is derived from an EMBL/GenBank/DDBJ whole genome shotgun (WGS) entry which is preliminary data.</text>
</comment>
<accession>A0A8X6PZQ3</accession>
<dbReference type="AlphaFoldDB" id="A0A8X6PZQ3"/>
<sequence>SAAYVSNNCDERKCEDISPFEDIGNIEFLPNKEQLSRICPNALRYIVCLLDNIKDCTGMGIAELTTSSNETLATESKLFLGIGSIFADLCDEDSSFHRDYVASVDCVSRFIEEGPGPNCKIGGGGSDNLETLDISHEDEELQCL</sequence>
<evidence type="ECO:0000313" key="2">
    <source>
        <dbReference type="Proteomes" id="UP000887013"/>
    </source>
</evidence>
<feature type="non-terminal residue" evidence="1">
    <location>
        <position position="1"/>
    </location>
</feature>
<dbReference type="OrthoDB" id="6420301at2759"/>
<organism evidence="1 2">
    <name type="scientific">Nephila pilipes</name>
    <name type="common">Giant wood spider</name>
    <name type="synonym">Nephila maculata</name>
    <dbReference type="NCBI Taxonomy" id="299642"/>
    <lineage>
        <taxon>Eukaryota</taxon>
        <taxon>Metazoa</taxon>
        <taxon>Ecdysozoa</taxon>
        <taxon>Arthropoda</taxon>
        <taxon>Chelicerata</taxon>
        <taxon>Arachnida</taxon>
        <taxon>Araneae</taxon>
        <taxon>Araneomorphae</taxon>
        <taxon>Entelegynae</taxon>
        <taxon>Araneoidea</taxon>
        <taxon>Nephilidae</taxon>
        <taxon>Nephila</taxon>
    </lineage>
</organism>
<feature type="non-terminal residue" evidence="1">
    <location>
        <position position="144"/>
    </location>
</feature>
<gene>
    <name evidence="1" type="primary">NCL1_07648</name>
    <name evidence="1" type="ORF">NPIL_232601</name>
</gene>
<dbReference type="Proteomes" id="UP000887013">
    <property type="component" value="Unassembled WGS sequence"/>
</dbReference>
<reference evidence="1" key="1">
    <citation type="submission" date="2020-08" db="EMBL/GenBank/DDBJ databases">
        <title>Multicomponent nature underlies the extraordinary mechanical properties of spider dragline silk.</title>
        <authorList>
            <person name="Kono N."/>
            <person name="Nakamura H."/>
            <person name="Mori M."/>
            <person name="Yoshida Y."/>
            <person name="Ohtoshi R."/>
            <person name="Malay A.D."/>
            <person name="Moran D.A.P."/>
            <person name="Tomita M."/>
            <person name="Numata K."/>
            <person name="Arakawa K."/>
        </authorList>
    </citation>
    <scope>NUCLEOTIDE SEQUENCE</scope>
</reference>
<protein>
    <submittedName>
        <fullName evidence="1">Uncharacterized protein</fullName>
    </submittedName>
</protein>
<dbReference type="EMBL" id="BMAW01074504">
    <property type="protein sequence ID" value="GFT92481.1"/>
    <property type="molecule type" value="Genomic_DNA"/>
</dbReference>